<dbReference type="PANTHER" id="PTHR47738:SF1">
    <property type="entry name" value="NITROGEN REGULATORY PROTEIN"/>
    <property type="match status" value="1"/>
</dbReference>
<dbReference type="InterPro" id="IPR051541">
    <property type="entry name" value="PTS_SugarTrans_NitroReg"/>
</dbReference>
<organism evidence="2 3">
    <name type="scientific">SAR86 cluster bacterium</name>
    <dbReference type="NCBI Taxonomy" id="2030880"/>
    <lineage>
        <taxon>Bacteria</taxon>
        <taxon>Pseudomonadati</taxon>
        <taxon>Pseudomonadota</taxon>
        <taxon>Gammaproteobacteria</taxon>
        <taxon>SAR86 cluster</taxon>
    </lineage>
</organism>
<name>A0A2A4X0B0_9GAMM</name>
<dbReference type="InterPro" id="IPR016152">
    <property type="entry name" value="PTrfase/Anion_transptr"/>
</dbReference>
<dbReference type="Pfam" id="PF00359">
    <property type="entry name" value="PTS_EIIA_2"/>
    <property type="match status" value="1"/>
</dbReference>
<dbReference type="AlphaFoldDB" id="A0A2A4X0B0"/>
<dbReference type="CDD" id="cd00211">
    <property type="entry name" value="PTS_IIA_fru"/>
    <property type="match status" value="1"/>
</dbReference>
<feature type="domain" description="PTS EIIA type-2" evidence="1">
    <location>
        <begin position="1"/>
        <end position="89"/>
    </location>
</feature>
<evidence type="ECO:0000259" key="1">
    <source>
        <dbReference type="PROSITE" id="PS51094"/>
    </source>
</evidence>
<gene>
    <name evidence="2" type="ORF">COB20_12795</name>
</gene>
<dbReference type="Proteomes" id="UP000218767">
    <property type="component" value="Unassembled WGS sequence"/>
</dbReference>
<dbReference type="InterPro" id="IPR002178">
    <property type="entry name" value="PTS_EIIA_type-2_dom"/>
</dbReference>
<feature type="non-terminal residue" evidence="2">
    <location>
        <position position="1"/>
    </location>
</feature>
<reference evidence="3" key="1">
    <citation type="submission" date="2017-08" db="EMBL/GenBank/DDBJ databases">
        <title>A dynamic microbial community with high functional redundancy inhabits the cold, oxic subseafloor aquifer.</title>
        <authorList>
            <person name="Tully B.J."/>
            <person name="Wheat C.G."/>
            <person name="Glazer B.T."/>
            <person name="Huber J.A."/>
        </authorList>
    </citation>
    <scope>NUCLEOTIDE SEQUENCE [LARGE SCALE GENOMIC DNA]</scope>
</reference>
<dbReference type="SUPFAM" id="SSF55804">
    <property type="entry name" value="Phoshotransferase/anion transport protein"/>
    <property type="match status" value="1"/>
</dbReference>
<dbReference type="PROSITE" id="PS51094">
    <property type="entry name" value="PTS_EIIA_TYPE_2"/>
    <property type="match status" value="1"/>
</dbReference>
<dbReference type="PANTHER" id="PTHR47738">
    <property type="entry name" value="PTS SYSTEM FRUCTOSE-LIKE EIIA COMPONENT-RELATED"/>
    <property type="match status" value="1"/>
</dbReference>
<dbReference type="EMBL" id="NVUL01000073">
    <property type="protein sequence ID" value="PCI75517.1"/>
    <property type="molecule type" value="Genomic_DNA"/>
</dbReference>
<protein>
    <submittedName>
        <fullName evidence="2">PTS fructose transporter subunit IIA</fullName>
    </submittedName>
</protein>
<dbReference type="Gene3D" id="3.40.930.10">
    <property type="entry name" value="Mannitol-specific EII, Chain A"/>
    <property type="match status" value="1"/>
</dbReference>
<evidence type="ECO:0000313" key="2">
    <source>
        <dbReference type="EMBL" id="PCI75517.1"/>
    </source>
</evidence>
<comment type="caution">
    <text evidence="2">The sequence shown here is derived from an EMBL/GenBank/DDBJ whole genome shotgun (WGS) entry which is preliminary data.</text>
</comment>
<accession>A0A2A4X0B0</accession>
<proteinExistence type="predicted"/>
<sequence>NGIAIPHCRLAPCKNIIGALITLDQPVDFDSLDNKPVDILFVLLVPREENDEHVRTLAGLATLFNDEDFCYTIRHTPDSEDLYNIAITY</sequence>
<dbReference type="GO" id="GO:0030295">
    <property type="term" value="F:protein kinase activator activity"/>
    <property type="evidence" value="ECO:0007669"/>
    <property type="project" value="TreeGrafter"/>
</dbReference>
<evidence type="ECO:0000313" key="3">
    <source>
        <dbReference type="Proteomes" id="UP000218767"/>
    </source>
</evidence>